<accession>A0A1V3IJW8</accession>
<dbReference type="EMBL" id="MLHJ01000081">
    <property type="protein sequence ID" value="OOF41697.1"/>
    <property type="molecule type" value="Genomic_DNA"/>
</dbReference>
<dbReference type="RefSeq" id="WP_077417163.1">
    <property type="nucleotide sequence ID" value="NZ_MLHJ01000081.1"/>
</dbReference>
<evidence type="ECO:0000313" key="2">
    <source>
        <dbReference type="Proteomes" id="UP000189433"/>
    </source>
</evidence>
<keyword evidence="2" id="KW-1185">Reference proteome</keyword>
<organism evidence="1 2">
    <name type="scientific">Rodentibacter rarus</name>
    <dbReference type="NCBI Taxonomy" id="1908260"/>
    <lineage>
        <taxon>Bacteria</taxon>
        <taxon>Pseudomonadati</taxon>
        <taxon>Pseudomonadota</taxon>
        <taxon>Gammaproteobacteria</taxon>
        <taxon>Pasteurellales</taxon>
        <taxon>Pasteurellaceae</taxon>
        <taxon>Rodentibacter</taxon>
    </lineage>
</organism>
<name>A0A1V3IJW8_9PAST</name>
<evidence type="ECO:0000313" key="1">
    <source>
        <dbReference type="EMBL" id="OOF41697.1"/>
    </source>
</evidence>
<dbReference type="AlphaFoldDB" id="A0A1V3IJW8"/>
<dbReference type="OrthoDB" id="7440425at2"/>
<sequence>MDFEQQRQAFLSALFGAGNTKRRTLWAEFGYPNKLDFRNFYRAYKRNAVAFAAVTRLLDGSWADLPIIVEGGSENESKETSSWEELVEALMKKHWRSLKEADLRNLVGRYSGLLLQVCQ</sequence>
<proteinExistence type="predicted"/>
<protein>
    <submittedName>
        <fullName evidence="1">Uncharacterized protein</fullName>
    </submittedName>
</protein>
<reference evidence="1 2" key="1">
    <citation type="submission" date="2016-10" db="EMBL/GenBank/DDBJ databases">
        <title>Rodentibacter gen. nov. and new species.</title>
        <authorList>
            <person name="Christensen H."/>
        </authorList>
    </citation>
    <scope>NUCLEOTIDE SEQUENCE [LARGE SCALE GENOMIC DNA]</scope>
    <source>
        <strain evidence="1 2">CCUG17206</strain>
    </source>
</reference>
<gene>
    <name evidence="1" type="ORF">BKK50_08245</name>
</gene>
<dbReference type="Proteomes" id="UP000189433">
    <property type="component" value="Unassembled WGS sequence"/>
</dbReference>
<comment type="caution">
    <text evidence="1">The sequence shown here is derived from an EMBL/GenBank/DDBJ whole genome shotgun (WGS) entry which is preliminary data.</text>
</comment>